<keyword evidence="20" id="KW-1185">Reference proteome</keyword>
<dbReference type="EC" id="2.7.1.161" evidence="4 17"/>
<keyword evidence="7 17" id="KW-0288">FMN</keyword>
<dbReference type="Gene3D" id="2.40.30.30">
    <property type="entry name" value="Riboflavin kinase-like"/>
    <property type="match status" value="1"/>
</dbReference>
<dbReference type="SUPFAM" id="SSF46785">
    <property type="entry name" value="Winged helix' DNA-binding domain"/>
    <property type="match status" value="1"/>
</dbReference>
<comment type="catalytic activity">
    <reaction evidence="16 17">
        <text>riboflavin + CTP = CDP + FMN + H(+)</text>
        <dbReference type="Rhea" id="RHEA:25021"/>
        <dbReference type="ChEBI" id="CHEBI:15378"/>
        <dbReference type="ChEBI" id="CHEBI:37563"/>
        <dbReference type="ChEBI" id="CHEBI:57986"/>
        <dbReference type="ChEBI" id="CHEBI:58069"/>
        <dbReference type="ChEBI" id="CHEBI:58210"/>
        <dbReference type="EC" id="2.7.1.161"/>
    </reaction>
</comment>
<evidence type="ECO:0000313" key="20">
    <source>
        <dbReference type="Proteomes" id="UP000006681"/>
    </source>
</evidence>
<dbReference type="PANTHER" id="PTHR40706:SF1">
    <property type="entry name" value="RIBOFLAVIN KINASE"/>
    <property type="match status" value="1"/>
</dbReference>
<dbReference type="RefSeq" id="WP_013337110.1">
    <property type="nucleotide sequence ID" value="NC_014537.1"/>
</dbReference>
<dbReference type="PANTHER" id="PTHR40706">
    <property type="entry name" value="RIBOFLAVIN KINASE"/>
    <property type="match status" value="1"/>
</dbReference>
<dbReference type="UniPathway" id="UPA00276">
    <property type="reaction ID" value="UER00929"/>
</dbReference>
<proteinExistence type="inferred from homology"/>
<dbReference type="InterPro" id="IPR036390">
    <property type="entry name" value="WH_DNA-bd_sf"/>
</dbReference>
<dbReference type="AlphaFoldDB" id="E1QP20"/>
<dbReference type="SUPFAM" id="SSF82114">
    <property type="entry name" value="Riboflavin kinase-like"/>
    <property type="match status" value="1"/>
</dbReference>
<dbReference type="STRING" id="572478.Vdis_2013"/>
<evidence type="ECO:0000256" key="10">
    <source>
        <dbReference type="ARBA" id="ARBA00022741"/>
    </source>
</evidence>
<dbReference type="GeneID" id="9752963"/>
<feature type="binding site" evidence="17">
    <location>
        <position position="209"/>
    </location>
    <ligand>
        <name>FMN</name>
        <dbReference type="ChEBI" id="CHEBI:58210"/>
    </ligand>
</feature>
<evidence type="ECO:0000256" key="13">
    <source>
        <dbReference type="ARBA" id="ARBA00029789"/>
    </source>
</evidence>
<evidence type="ECO:0000256" key="17">
    <source>
        <dbReference type="HAMAP-Rule" id="MF_01285"/>
    </source>
</evidence>
<feature type="domain" description="Riboflavin kinase" evidence="18">
    <location>
        <begin position="112"/>
        <end position="231"/>
    </location>
</feature>
<dbReference type="HAMAP" id="MF_01285">
    <property type="entry name" value="Riboflavin_kinase"/>
    <property type="match status" value="1"/>
</dbReference>
<dbReference type="Gene3D" id="1.10.10.10">
    <property type="entry name" value="Winged helix-like DNA-binding domain superfamily/Winged helix DNA-binding domain"/>
    <property type="match status" value="1"/>
</dbReference>
<keyword evidence="6 17" id="KW-0285">Flavoprotein</keyword>
<sequence>MGNPVSRASLGIDYKLLRRIPYLILLVKYGINDKDYVVINLTRLANDIGTTPQNVFKIINRLAEEGLIIKSTVSGQLAIKFTQRASEALQFVIDTIRHYLDERLVIRLVGHVVSGLGEGGFYMSLDGYVKQFVEKLGFKPYPGTLNIKLKPEYVKYRLYLDALPGIYIEGFSNGVRTYGGVKCFRATIQGLPGAVLLIERTHHGPDIVELISPYKLRDKLGLRDGDEIEVLVTL</sequence>
<reference evidence="19 20" key="1">
    <citation type="journal article" date="2010" name="Stand. Genomic Sci.">
        <title>Complete genome sequence of Vulcanisaeta distributa type strain (IC-017).</title>
        <authorList>
            <person name="Mavromatis K."/>
            <person name="Sikorski J."/>
            <person name="Pabst E."/>
            <person name="Teshima H."/>
            <person name="Lapidus A."/>
            <person name="Lucas S."/>
            <person name="Nolan M."/>
            <person name="Glavina Del Rio T."/>
            <person name="Cheng J.F."/>
            <person name="Bruce D."/>
            <person name="Goodwin L."/>
            <person name="Pitluck S."/>
            <person name="Liolios K."/>
            <person name="Ivanova N."/>
            <person name="Mikhailova N."/>
            <person name="Pati A."/>
            <person name="Chen A."/>
            <person name="Palaniappan K."/>
            <person name="Land M."/>
            <person name="Hauser L."/>
            <person name="Chang Y.J."/>
            <person name="Jeffries C.D."/>
            <person name="Rohde M."/>
            <person name="Spring S."/>
            <person name="Goker M."/>
            <person name="Wirth R."/>
            <person name="Woyke T."/>
            <person name="Bristow J."/>
            <person name="Eisen J.A."/>
            <person name="Markowitz V."/>
            <person name="Hugenholtz P."/>
            <person name="Klenk H.P."/>
            <person name="Kyrpides N.C."/>
        </authorList>
    </citation>
    <scope>NUCLEOTIDE SEQUENCE [LARGE SCALE GENOMIC DNA]</scope>
    <source>
        <strain evidence="20">DSM 14429 / JCM 11212 / NBRC 100878 / IC-017</strain>
    </source>
</reference>
<dbReference type="InterPro" id="IPR023470">
    <property type="entry name" value="Riboflavin_kinase_archaeal"/>
</dbReference>
<organism evidence="19 20">
    <name type="scientific">Vulcanisaeta distributa (strain DSM 14429 / JCM 11212 / NBRC 100878 / IC-017)</name>
    <dbReference type="NCBI Taxonomy" id="572478"/>
    <lineage>
        <taxon>Archaea</taxon>
        <taxon>Thermoproteota</taxon>
        <taxon>Thermoprotei</taxon>
        <taxon>Thermoproteales</taxon>
        <taxon>Thermoproteaceae</taxon>
        <taxon>Vulcanisaeta</taxon>
    </lineage>
</organism>
<keyword evidence="9 17" id="KW-0479">Metal-binding</keyword>
<evidence type="ECO:0000256" key="11">
    <source>
        <dbReference type="ARBA" id="ARBA00022777"/>
    </source>
</evidence>
<gene>
    <name evidence="17" type="primary">ribK</name>
    <name evidence="19" type="ordered locus">Vdis_2013</name>
</gene>
<dbReference type="eggNOG" id="arCOG01904">
    <property type="taxonomic scope" value="Archaea"/>
</dbReference>
<name>E1QP20_VULDI</name>
<evidence type="ECO:0000256" key="3">
    <source>
        <dbReference type="ARBA" id="ARBA00006428"/>
    </source>
</evidence>
<evidence type="ECO:0000256" key="7">
    <source>
        <dbReference type="ARBA" id="ARBA00022643"/>
    </source>
</evidence>
<evidence type="ECO:0000256" key="16">
    <source>
        <dbReference type="ARBA" id="ARBA00047857"/>
    </source>
</evidence>
<evidence type="ECO:0000256" key="12">
    <source>
        <dbReference type="ARBA" id="ARBA00022842"/>
    </source>
</evidence>
<evidence type="ECO:0000256" key="15">
    <source>
        <dbReference type="ARBA" id="ARBA00033116"/>
    </source>
</evidence>
<evidence type="ECO:0000256" key="5">
    <source>
        <dbReference type="ARBA" id="ARBA00017394"/>
    </source>
</evidence>
<feature type="binding site" evidence="17">
    <location>
        <position position="201"/>
    </location>
    <ligand>
        <name>FMN</name>
        <dbReference type="ChEBI" id="CHEBI:58210"/>
    </ligand>
</feature>
<dbReference type="InterPro" id="IPR036388">
    <property type="entry name" value="WH-like_DNA-bd_sf"/>
</dbReference>
<dbReference type="GO" id="GO:0009398">
    <property type="term" value="P:FMN biosynthetic process"/>
    <property type="evidence" value="ECO:0007669"/>
    <property type="project" value="UniProtKB-UniRule"/>
</dbReference>
<dbReference type="GO" id="GO:0009231">
    <property type="term" value="P:riboflavin biosynthetic process"/>
    <property type="evidence" value="ECO:0007669"/>
    <property type="project" value="InterPro"/>
</dbReference>
<evidence type="ECO:0000256" key="9">
    <source>
        <dbReference type="ARBA" id="ARBA00022723"/>
    </source>
</evidence>
<evidence type="ECO:0000256" key="6">
    <source>
        <dbReference type="ARBA" id="ARBA00022630"/>
    </source>
</evidence>
<keyword evidence="11 17" id="KW-0418">Kinase</keyword>
<dbReference type="EMBL" id="CP002100">
    <property type="protein sequence ID" value="ADN51385.1"/>
    <property type="molecule type" value="Genomic_DNA"/>
</dbReference>
<dbReference type="OrthoDB" id="30955at2157"/>
<evidence type="ECO:0000313" key="19">
    <source>
        <dbReference type="EMBL" id="ADN51385.1"/>
    </source>
</evidence>
<accession>E1QP20</accession>
<dbReference type="InterPro" id="IPR039063">
    <property type="entry name" value="RibK_CTP-dep"/>
</dbReference>
<keyword evidence="12 17" id="KW-0460">Magnesium</keyword>
<comment type="function">
    <text evidence="1 17">Catalyzes the CTP-dependent phosphorylation of riboflavin (vitamin B2) to form flavin mononucleotide (FMN).</text>
</comment>
<evidence type="ECO:0000259" key="18">
    <source>
        <dbReference type="Pfam" id="PF01982"/>
    </source>
</evidence>
<evidence type="ECO:0000256" key="8">
    <source>
        <dbReference type="ARBA" id="ARBA00022679"/>
    </source>
</evidence>
<comment type="pathway">
    <text evidence="2 17">Cofactor biosynthesis; FMN biosynthesis; FMN from riboflavin (CTP route): step 1/1.</text>
</comment>
<dbReference type="GO" id="GO:0008531">
    <property type="term" value="F:riboflavin kinase activity"/>
    <property type="evidence" value="ECO:0007669"/>
    <property type="project" value="InterPro"/>
</dbReference>
<keyword evidence="8 17" id="KW-0808">Transferase</keyword>
<evidence type="ECO:0000256" key="1">
    <source>
        <dbReference type="ARBA" id="ARBA00003072"/>
    </source>
</evidence>
<dbReference type="Pfam" id="PF01982">
    <property type="entry name" value="CTP-dep_RFKase"/>
    <property type="match status" value="1"/>
</dbReference>
<dbReference type="Proteomes" id="UP000006681">
    <property type="component" value="Chromosome"/>
</dbReference>
<protein>
    <recommendedName>
        <fullName evidence="5 17">Riboflavin kinase</fullName>
        <shortName evidence="17">RFK</shortName>
        <ecNumber evidence="4 17">2.7.1.161</ecNumber>
    </recommendedName>
    <alternativeName>
        <fullName evidence="14 17">CTP-dependent riboflavin kinase</fullName>
    </alternativeName>
    <alternativeName>
        <fullName evidence="15 17">CTP:riboflavin 5'-phosphotransferase</fullName>
    </alternativeName>
    <alternativeName>
        <fullName evidence="13 17">Flavokinase</fullName>
    </alternativeName>
</protein>
<dbReference type="KEGG" id="vdi:Vdis_2013"/>
<dbReference type="GO" id="GO:0000287">
    <property type="term" value="F:magnesium ion binding"/>
    <property type="evidence" value="ECO:0007669"/>
    <property type="project" value="UniProtKB-UniRule"/>
</dbReference>
<keyword evidence="10 17" id="KW-0547">Nucleotide-binding</keyword>
<evidence type="ECO:0000256" key="2">
    <source>
        <dbReference type="ARBA" id="ARBA00005219"/>
    </source>
</evidence>
<feature type="binding site" evidence="17">
    <location>
        <position position="144"/>
    </location>
    <ligand>
        <name>Mg(2+)</name>
        <dbReference type="ChEBI" id="CHEBI:18420"/>
    </ligand>
</feature>
<dbReference type="HOGENOM" id="CLU_088476_0_0_2"/>
<feature type="binding site" evidence="17">
    <location>
        <position position="146"/>
    </location>
    <ligand>
        <name>Mg(2+)</name>
        <dbReference type="ChEBI" id="CHEBI:18420"/>
    </ligand>
</feature>
<reference evidence="20" key="2">
    <citation type="journal article" date="2010" name="Stand. Genomic Sci.">
        <title>Complete genome sequence of Vulcanisaeta distributa type strain (IC-017T).</title>
        <authorList>
            <person name="Mavromatis K."/>
            <person name="Sikorski J."/>
            <person name="Pabst E."/>
            <person name="Teshima H."/>
            <person name="Lapidus A."/>
            <person name="Lucas S."/>
            <person name="Nolan M."/>
            <person name="Glavina Del Rio T."/>
            <person name="Cheng J."/>
            <person name="Bruce D."/>
            <person name="Goodwin L."/>
            <person name="Pitluck S."/>
            <person name="Liolios K."/>
            <person name="Ivanova N."/>
            <person name="Mikhailova N."/>
            <person name="Pati A."/>
            <person name="Chen A."/>
            <person name="Palaniappan K."/>
            <person name="Land M."/>
            <person name="Hauser L."/>
            <person name="Chang Y."/>
            <person name="Jeffries C."/>
            <person name="Rohde M."/>
            <person name="Spring S."/>
            <person name="Goker M."/>
            <person name="Wirth R."/>
            <person name="Woyke T."/>
            <person name="Bristow J."/>
            <person name="Eisen J."/>
            <person name="Markowitz V."/>
            <person name="Hugenholtz P."/>
            <person name="Klenk H."/>
            <person name="Kyrpides N."/>
        </authorList>
    </citation>
    <scope>NUCLEOTIDE SEQUENCE [LARGE SCALE GENOMIC DNA]</scope>
    <source>
        <strain evidence="20">DSM 14429 / JCM 11212 / NBRC 100878 / IC-017</strain>
    </source>
</reference>
<dbReference type="InterPro" id="IPR023465">
    <property type="entry name" value="Riboflavin_kinase_dom_sf"/>
</dbReference>
<evidence type="ECO:0000256" key="14">
    <source>
        <dbReference type="ARBA" id="ARBA00030544"/>
    </source>
</evidence>
<dbReference type="GO" id="GO:0000166">
    <property type="term" value="F:nucleotide binding"/>
    <property type="evidence" value="ECO:0007669"/>
    <property type="project" value="UniProtKB-UniRule"/>
</dbReference>
<comment type="caution">
    <text evidence="17">Lacks conserved residue(s) required for the propagation of feature annotation.</text>
</comment>
<comment type="similarity">
    <text evidence="3 17">Belongs to the archaeal riboflavin kinase family.</text>
</comment>
<evidence type="ECO:0000256" key="4">
    <source>
        <dbReference type="ARBA" id="ARBA00011987"/>
    </source>
</evidence>
<dbReference type="InterPro" id="IPR023602">
    <property type="entry name" value="Riboflavin_kinase_CTP-dep"/>
</dbReference>
<comment type="cofactor">
    <cofactor evidence="17">
        <name>Mg(2+)</name>
        <dbReference type="ChEBI" id="CHEBI:18420"/>
    </cofactor>
    <text evidence="17">Binds 1 Mg(2+) ion per subunit.</text>
</comment>
<feature type="binding site" evidence="17">
    <location>
        <begin position="214"/>
        <end position="217"/>
    </location>
    <ligand>
        <name>CDP</name>
        <dbReference type="ChEBI" id="CHEBI:58069"/>
    </ligand>
</feature>
<feature type="binding site" evidence="17">
    <location>
        <begin position="115"/>
        <end position="120"/>
    </location>
    <ligand>
        <name>CDP</name>
        <dbReference type="ChEBI" id="CHEBI:58069"/>
    </ligand>
</feature>